<dbReference type="KEGG" id="thes:FHQ07_12300"/>
<dbReference type="InterPro" id="IPR011990">
    <property type="entry name" value="TPR-like_helical_dom_sf"/>
</dbReference>
<organism evidence="3 4">
    <name type="scientific">Thermomonas aquatica</name>
    <dbReference type="NCBI Taxonomy" id="2202149"/>
    <lineage>
        <taxon>Bacteria</taxon>
        <taxon>Pseudomonadati</taxon>
        <taxon>Pseudomonadota</taxon>
        <taxon>Gammaproteobacteria</taxon>
        <taxon>Lysobacterales</taxon>
        <taxon>Lysobacteraceae</taxon>
        <taxon>Thermomonas</taxon>
    </lineage>
</organism>
<dbReference type="Proteomes" id="UP000308149">
    <property type="component" value="Chromosome"/>
</dbReference>
<accession>A0A5B7ZS87</accession>
<dbReference type="SUPFAM" id="SSF81901">
    <property type="entry name" value="HCP-like"/>
    <property type="match status" value="1"/>
</dbReference>
<dbReference type="AlphaFoldDB" id="A0A5B7ZS87"/>
<evidence type="ECO:0000313" key="3">
    <source>
        <dbReference type="EMBL" id="QDA58034.1"/>
    </source>
</evidence>
<evidence type="ECO:0000313" key="4">
    <source>
        <dbReference type="Proteomes" id="UP000308149"/>
    </source>
</evidence>
<sequence length="246" mass="27221">MGAGSREEPMGARTLLCLLSCICASAAVQVAGAQSRAGHFADIERIACAAGAERYLPGDYYFCAGNKALQEGNPRKARAMYEESARWGDKRAMFNLGLLLVRGDTLARDEPLGLAWLALSAERKQDRMQREVLASRWREANSEVRDAANALWNRMKFEYADRFVLPRAQQRYERESRQLRQELLHDPLLRIQISGIDRPMGGTQAVQLLDQAAAETILRPLPGGAPGEVTVGDPETIREQAGPTKP</sequence>
<name>A0A5B7ZS87_9GAMM</name>
<dbReference type="EMBL" id="CP040871">
    <property type="protein sequence ID" value="QDA58034.1"/>
    <property type="molecule type" value="Genomic_DNA"/>
</dbReference>
<feature type="signal peptide" evidence="2">
    <location>
        <begin position="1"/>
        <end position="26"/>
    </location>
</feature>
<evidence type="ECO:0000256" key="1">
    <source>
        <dbReference type="SAM" id="MobiDB-lite"/>
    </source>
</evidence>
<dbReference type="RefSeq" id="WP_139717110.1">
    <property type="nucleotide sequence ID" value="NZ_CP040871.1"/>
</dbReference>
<gene>
    <name evidence="3" type="ORF">FHQ07_12300</name>
</gene>
<proteinExistence type="predicted"/>
<feature type="chain" id="PRO_5023024748" evidence="2">
    <location>
        <begin position="27"/>
        <end position="246"/>
    </location>
</feature>
<evidence type="ECO:0000256" key="2">
    <source>
        <dbReference type="SAM" id="SignalP"/>
    </source>
</evidence>
<dbReference type="OrthoDB" id="7063913at2"/>
<feature type="region of interest" description="Disordered" evidence="1">
    <location>
        <begin position="220"/>
        <end position="246"/>
    </location>
</feature>
<protein>
    <submittedName>
        <fullName evidence="3">Sel1 repeat family protein</fullName>
    </submittedName>
</protein>
<keyword evidence="4" id="KW-1185">Reference proteome</keyword>
<dbReference type="Gene3D" id="1.25.40.10">
    <property type="entry name" value="Tetratricopeptide repeat domain"/>
    <property type="match status" value="1"/>
</dbReference>
<keyword evidence="2" id="KW-0732">Signal</keyword>
<reference evidence="3 4" key="1">
    <citation type="submission" date="2019-06" db="EMBL/GenBank/DDBJ databases">
        <title>Thermomonas aquatica sp. nov., isolated from an industrial wastewater treatment plant.</title>
        <authorList>
            <person name="Jeon J.H."/>
            <person name="Park D.-S."/>
        </authorList>
    </citation>
    <scope>NUCLEOTIDE SEQUENCE [LARGE SCALE GENOMIC DNA]</scope>
    <source>
        <strain evidence="3 4">SY21</strain>
    </source>
</reference>